<dbReference type="SUPFAM" id="SSF56436">
    <property type="entry name" value="C-type lectin-like"/>
    <property type="match status" value="1"/>
</dbReference>
<feature type="domain" description="C-type lectin" evidence="2">
    <location>
        <begin position="1"/>
        <end position="114"/>
    </location>
</feature>
<dbReference type="PANTHER" id="PTHR22803">
    <property type="entry name" value="MANNOSE, PHOSPHOLIPASE, LECTIN RECEPTOR RELATED"/>
    <property type="match status" value="1"/>
</dbReference>
<accession>A0A914A6L6</accession>
<dbReference type="GeneID" id="119730597"/>
<dbReference type="Proteomes" id="UP000887568">
    <property type="component" value="Unplaced"/>
</dbReference>
<dbReference type="Pfam" id="PF00059">
    <property type="entry name" value="Lectin_C"/>
    <property type="match status" value="1"/>
</dbReference>
<evidence type="ECO:0000313" key="3">
    <source>
        <dbReference type="EnsemblMetazoa" id="XP_038059507.1"/>
    </source>
</evidence>
<keyword evidence="4" id="KW-1185">Reference proteome</keyword>
<reference evidence="3" key="1">
    <citation type="submission" date="2022-11" db="UniProtKB">
        <authorList>
            <consortium name="EnsemblMetazoa"/>
        </authorList>
    </citation>
    <scope>IDENTIFICATION</scope>
</reference>
<dbReference type="OMA" id="RANMNST"/>
<dbReference type="RefSeq" id="XP_038059507.1">
    <property type="nucleotide sequence ID" value="XM_038203579.1"/>
</dbReference>
<evidence type="ECO:0000313" key="4">
    <source>
        <dbReference type="Proteomes" id="UP000887568"/>
    </source>
</evidence>
<dbReference type="PROSITE" id="PS00615">
    <property type="entry name" value="C_TYPE_LECTIN_1"/>
    <property type="match status" value="1"/>
</dbReference>
<keyword evidence="1" id="KW-1015">Disulfide bond</keyword>
<evidence type="ECO:0000256" key="1">
    <source>
        <dbReference type="ARBA" id="ARBA00023157"/>
    </source>
</evidence>
<dbReference type="InterPro" id="IPR018378">
    <property type="entry name" value="C-type_lectin_CS"/>
</dbReference>
<dbReference type="InterPro" id="IPR050111">
    <property type="entry name" value="C-type_lectin/snaclec_domain"/>
</dbReference>
<organism evidence="3 4">
    <name type="scientific">Patiria miniata</name>
    <name type="common">Bat star</name>
    <name type="synonym">Asterina miniata</name>
    <dbReference type="NCBI Taxonomy" id="46514"/>
    <lineage>
        <taxon>Eukaryota</taxon>
        <taxon>Metazoa</taxon>
        <taxon>Echinodermata</taxon>
        <taxon>Eleutherozoa</taxon>
        <taxon>Asterozoa</taxon>
        <taxon>Asteroidea</taxon>
        <taxon>Valvatacea</taxon>
        <taxon>Valvatida</taxon>
        <taxon>Asterinidae</taxon>
        <taxon>Patiria</taxon>
    </lineage>
</organism>
<name>A0A914A6L6_PATMI</name>
<dbReference type="InterPro" id="IPR001304">
    <property type="entry name" value="C-type_lectin-like"/>
</dbReference>
<dbReference type="EnsemblMetazoa" id="XM_038203579.1">
    <property type="protein sequence ID" value="XP_038059507.1"/>
    <property type="gene ID" value="LOC119730597"/>
</dbReference>
<proteinExistence type="predicted"/>
<evidence type="ECO:0000259" key="2">
    <source>
        <dbReference type="PROSITE" id="PS50041"/>
    </source>
</evidence>
<sequence>MSWMDAERYCQMLSLPGKMVHLASIHSQEEDEFIKDYVRSASGLADYPRFWIGFNDIEREGQFQWSDGSDVSYESWGPGEPNNKKYEDCVECRSDIYIKWNDEPCSRASVIVCKF</sequence>
<dbReference type="AlphaFoldDB" id="A0A914A6L6"/>
<dbReference type="OrthoDB" id="441660at2759"/>
<dbReference type="InterPro" id="IPR016187">
    <property type="entry name" value="CTDL_fold"/>
</dbReference>
<dbReference type="PROSITE" id="PS50041">
    <property type="entry name" value="C_TYPE_LECTIN_2"/>
    <property type="match status" value="1"/>
</dbReference>
<dbReference type="InterPro" id="IPR016186">
    <property type="entry name" value="C-type_lectin-like/link_sf"/>
</dbReference>
<dbReference type="SMART" id="SM00034">
    <property type="entry name" value="CLECT"/>
    <property type="match status" value="1"/>
</dbReference>
<dbReference type="Gene3D" id="3.10.100.10">
    <property type="entry name" value="Mannose-Binding Protein A, subunit A"/>
    <property type="match status" value="1"/>
</dbReference>
<protein>
    <recommendedName>
        <fullName evidence="2">C-type lectin domain-containing protein</fullName>
    </recommendedName>
</protein>